<keyword evidence="2" id="KW-1185">Reference proteome</keyword>
<name>A0A6A1WPQ4_9ROSI</name>
<reference evidence="1 2" key="1">
    <citation type="journal article" date="2019" name="Plant Biotechnol. J.">
        <title>The red bayberry genome and genetic basis of sex determination.</title>
        <authorList>
            <person name="Jia H.M."/>
            <person name="Jia H.J."/>
            <person name="Cai Q.L."/>
            <person name="Wang Y."/>
            <person name="Zhao H.B."/>
            <person name="Yang W.F."/>
            <person name="Wang G.Y."/>
            <person name="Li Y.H."/>
            <person name="Zhan D.L."/>
            <person name="Shen Y.T."/>
            <person name="Niu Q.F."/>
            <person name="Chang L."/>
            <person name="Qiu J."/>
            <person name="Zhao L."/>
            <person name="Xie H.B."/>
            <person name="Fu W.Y."/>
            <person name="Jin J."/>
            <person name="Li X.W."/>
            <person name="Jiao Y."/>
            <person name="Zhou C.C."/>
            <person name="Tu T."/>
            <person name="Chai C.Y."/>
            <person name="Gao J.L."/>
            <person name="Fan L.J."/>
            <person name="van de Weg E."/>
            <person name="Wang J.Y."/>
            <person name="Gao Z.S."/>
        </authorList>
    </citation>
    <scope>NUCLEOTIDE SEQUENCE [LARGE SCALE GENOMIC DNA]</scope>
    <source>
        <tissue evidence="1">Leaves</tissue>
    </source>
</reference>
<comment type="caution">
    <text evidence="1">The sequence shown here is derived from an EMBL/GenBank/DDBJ whole genome shotgun (WGS) entry which is preliminary data.</text>
</comment>
<dbReference type="AlphaFoldDB" id="A0A6A1WPQ4"/>
<dbReference type="EMBL" id="RXIC02000019">
    <property type="protein sequence ID" value="KAB1227252.1"/>
    <property type="molecule type" value="Genomic_DNA"/>
</dbReference>
<dbReference type="Proteomes" id="UP000516437">
    <property type="component" value="Chromosome 1"/>
</dbReference>
<accession>A0A6A1WPQ4</accession>
<evidence type="ECO:0000313" key="2">
    <source>
        <dbReference type="Proteomes" id="UP000516437"/>
    </source>
</evidence>
<organism evidence="1 2">
    <name type="scientific">Morella rubra</name>
    <name type="common">Chinese bayberry</name>
    <dbReference type="NCBI Taxonomy" id="262757"/>
    <lineage>
        <taxon>Eukaryota</taxon>
        <taxon>Viridiplantae</taxon>
        <taxon>Streptophyta</taxon>
        <taxon>Embryophyta</taxon>
        <taxon>Tracheophyta</taxon>
        <taxon>Spermatophyta</taxon>
        <taxon>Magnoliopsida</taxon>
        <taxon>eudicotyledons</taxon>
        <taxon>Gunneridae</taxon>
        <taxon>Pentapetalae</taxon>
        <taxon>rosids</taxon>
        <taxon>fabids</taxon>
        <taxon>Fagales</taxon>
        <taxon>Myricaceae</taxon>
        <taxon>Morella</taxon>
    </lineage>
</organism>
<gene>
    <name evidence="1" type="ORF">CJ030_MR1G029378</name>
</gene>
<sequence length="69" mass="7884">MDIEDEAVRERAGLGPRPVHLGPEGRTWVTDAYEVLVEHEPHWFLKEPPLPPLPHVEGLRLDRCATRVP</sequence>
<protein>
    <submittedName>
        <fullName evidence="1">Uncharacterized protein</fullName>
    </submittedName>
</protein>
<proteinExistence type="predicted"/>
<evidence type="ECO:0000313" key="1">
    <source>
        <dbReference type="EMBL" id="KAB1227252.1"/>
    </source>
</evidence>